<evidence type="ECO:0008006" key="3">
    <source>
        <dbReference type="Google" id="ProtNLM"/>
    </source>
</evidence>
<dbReference type="Proteomes" id="UP000663844">
    <property type="component" value="Unassembled WGS sequence"/>
</dbReference>
<comment type="caution">
    <text evidence="1">The sequence shown here is derived from an EMBL/GenBank/DDBJ whole genome shotgun (WGS) entry which is preliminary data.</text>
</comment>
<gene>
    <name evidence="1" type="ORF">OXD698_LOCUS45660</name>
</gene>
<proteinExistence type="predicted"/>
<feature type="non-terminal residue" evidence="1">
    <location>
        <position position="1"/>
    </location>
</feature>
<sequence>SNEWFAQTPITYAAKLRDVSVALYTGNTGDLELLLRDSNYYLRDTLMSLKIPVYFNDYGNGQSIGYDCDGGHTWSCWNAALIDVLPRMMAVLQQKLL</sequence>
<reference evidence="1" key="1">
    <citation type="submission" date="2021-02" db="EMBL/GenBank/DDBJ databases">
        <authorList>
            <person name="Nowell W R."/>
        </authorList>
    </citation>
    <scope>NUCLEOTIDE SEQUENCE</scope>
</reference>
<accession>A0A820HGU7</accession>
<protein>
    <recommendedName>
        <fullName evidence="3">Esterase</fullName>
    </recommendedName>
</protein>
<dbReference type="InterPro" id="IPR029058">
    <property type="entry name" value="AB_hydrolase_fold"/>
</dbReference>
<name>A0A820HGU7_9BILA</name>
<organism evidence="1 2">
    <name type="scientific">Adineta steineri</name>
    <dbReference type="NCBI Taxonomy" id="433720"/>
    <lineage>
        <taxon>Eukaryota</taxon>
        <taxon>Metazoa</taxon>
        <taxon>Spiralia</taxon>
        <taxon>Gnathifera</taxon>
        <taxon>Rotifera</taxon>
        <taxon>Eurotatoria</taxon>
        <taxon>Bdelloidea</taxon>
        <taxon>Adinetida</taxon>
        <taxon>Adinetidae</taxon>
        <taxon>Adineta</taxon>
    </lineage>
</organism>
<evidence type="ECO:0000313" key="1">
    <source>
        <dbReference type="EMBL" id="CAF4292651.1"/>
    </source>
</evidence>
<evidence type="ECO:0000313" key="2">
    <source>
        <dbReference type="Proteomes" id="UP000663844"/>
    </source>
</evidence>
<dbReference type="AlphaFoldDB" id="A0A820HGU7"/>
<dbReference type="Gene3D" id="3.40.50.1820">
    <property type="entry name" value="alpha/beta hydrolase"/>
    <property type="match status" value="1"/>
</dbReference>
<dbReference type="EMBL" id="CAJOAZ010015390">
    <property type="protein sequence ID" value="CAF4292651.1"/>
    <property type="molecule type" value="Genomic_DNA"/>
</dbReference>